<proteinExistence type="predicted"/>
<reference evidence="6" key="1">
    <citation type="submission" date="2016-04" db="EMBL/GenBank/DDBJ databases">
        <title>Comparative genomics of biotechnologically important yeasts.</title>
        <authorList>
            <consortium name="DOE Joint Genome Institute"/>
            <person name="Riley R."/>
            <person name="Haridas S."/>
            <person name="Wolfe K.H."/>
            <person name="Lopes M.R."/>
            <person name="Hittinger C.T."/>
            <person name="Goker M."/>
            <person name="Salamov A."/>
            <person name="Wisecaver J."/>
            <person name="Long T.M."/>
            <person name="Aerts A.L."/>
            <person name="Barry K."/>
            <person name="Choi C."/>
            <person name="Clum A."/>
            <person name="Coughlan A.Y."/>
            <person name="Deshpande S."/>
            <person name="Douglass A.P."/>
            <person name="Hanson S.J."/>
            <person name="Klenk H.-P."/>
            <person name="Labutti K."/>
            <person name="Lapidus A."/>
            <person name="Lindquist E."/>
            <person name="Lipzen A."/>
            <person name="Meier-Kolthoff J.P."/>
            <person name="Ohm R.A."/>
            <person name="Otillar R.P."/>
            <person name="Pangilinan J."/>
            <person name="Peng Y."/>
            <person name="Rokas A."/>
            <person name="Rosa C.A."/>
            <person name="Scheuner C."/>
            <person name="Sibirny A.A."/>
            <person name="Slot J.C."/>
            <person name="Stielow J.B."/>
            <person name="Sun H."/>
            <person name="Kurtzman C.P."/>
            <person name="Blackwell M."/>
            <person name="Grigoriev I.V."/>
            <person name="Jeffries T.W."/>
        </authorList>
    </citation>
    <scope>NUCLEOTIDE SEQUENCE [LARGE SCALE GENOMIC DNA]</scope>
    <source>
        <strain evidence="6">NRRL YB-2248</strain>
    </source>
</reference>
<evidence type="ECO:0000313" key="6">
    <source>
        <dbReference type="Proteomes" id="UP000094801"/>
    </source>
</evidence>
<feature type="non-terminal residue" evidence="5">
    <location>
        <position position="1"/>
    </location>
</feature>
<feature type="repeat" description="RCC1" evidence="1">
    <location>
        <begin position="330"/>
        <end position="391"/>
    </location>
</feature>
<dbReference type="Gene3D" id="2.130.10.30">
    <property type="entry name" value="Regulator of chromosome condensation 1/beta-lactamase-inhibitor protein II"/>
    <property type="match status" value="1"/>
</dbReference>
<gene>
    <name evidence="5" type="ORF">CANARDRAFT_184662</name>
</gene>
<dbReference type="PROSITE" id="PS00626">
    <property type="entry name" value="RCC1_2"/>
    <property type="match status" value="1"/>
</dbReference>
<dbReference type="InterPro" id="IPR053245">
    <property type="entry name" value="MitoProcess-Associated"/>
</dbReference>
<evidence type="ECO:0000256" key="3">
    <source>
        <dbReference type="SAM" id="MobiDB-lite"/>
    </source>
</evidence>
<evidence type="ECO:0000256" key="4">
    <source>
        <dbReference type="SAM" id="Phobius"/>
    </source>
</evidence>
<dbReference type="OrthoDB" id="10256179at2759"/>
<dbReference type="SUPFAM" id="SSF50985">
    <property type="entry name" value="RCC1/BLIP-II"/>
    <property type="match status" value="1"/>
</dbReference>
<feature type="coiled-coil region" evidence="2">
    <location>
        <begin position="589"/>
        <end position="616"/>
    </location>
</feature>
<feature type="transmembrane region" description="Helical" evidence="4">
    <location>
        <begin position="36"/>
        <end position="54"/>
    </location>
</feature>
<evidence type="ECO:0000256" key="1">
    <source>
        <dbReference type="PROSITE-ProRule" id="PRU00235"/>
    </source>
</evidence>
<feature type="compositionally biased region" description="Basic and acidic residues" evidence="3">
    <location>
        <begin position="751"/>
        <end position="776"/>
    </location>
</feature>
<feature type="region of interest" description="Disordered" evidence="3">
    <location>
        <begin position="1"/>
        <end position="24"/>
    </location>
</feature>
<dbReference type="Proteomes" id="UP000094801">
    <property type="component" value="Unassembled WGS sequence"/>
</dbReference>
<name>A0A1E4T0R5_9ASCO</name>
<dbReference type="AlphaFoldDB" id="A0A1E4T0R5"/>
<dbReference type="GO" id="GO:0005743">
    <property type="term" value="C:mitochondrial inner membrane"/>
    <property type="evidence" value="ECO:0007669"/>
    <property type="project" value="TreeGrafter"/>
</dbReference>
<evidence type="ECO:0000313" key="5">
    <source>
        <dbReference type="EMBL" id="ODV85318.1"/>
    </source>
</evidence>
<keyword evidence="2" id="KW-0175">Coiled coil</keyword>
<evidence type="ECO:0000256" key="2">
    <source>
        <dbReference type="SAM" id="Coils"/>
    </source>
</evidence>
<keyword evidence="6" id="KW-1185">Reference proteome</keyword>
<feature type="non-terminal residue" evidence="5">
    <location>
        <position position="988"/>
    </location>
</feature>
<feature type="repeat" description="RCC1" evidence="1">
    <location>
        <begin position="421"/>
        <end position="486"/>
    </location>
</feature>
<keyword evidence="4" id="KW-0812">Transmembrane</keyword>
<dbReference type="PROSITE" id="PS50012">
    <property type="entry name" value="RCC1_3"/>
    <property type="match status" value="2"/>
</dbReference>
<dbReference type="GO" id="GO:0034551">
    <property type="term" value="P:mitochondrial respiratory chain complex III assembly"/>
    <property type="evidence" value="ECO:0007669"/>
    <property type="project" value="TreeGrafter"/>
</dbReference>
<feature type="region of interest" description="Disordered" evidence="3">
    <location>
        <begin position="741"/>
        <end position="795"/>
    </location>
</feature>
<dbReference type="Pfam" id="PF13540">
    <property type="entry name" value="RCC1_2"/>
    <property type="match status" value="2"/>
</dbReference>
<keyword evidence="4" id="KW-0472">Membrane</keyword>
<dbReference type="InterPro" id="IPR009091">
    <property type="entry name" value="RCC1/BLIP-II"/>
</dbReference>
<protein>
    <submittedName>
        <fullName evidence="5">Uncharacterized protein</fullName>
    </submittedName>
</protein>
<dbReference type="InterPro" id="IPR000408">
    <property type="entry name" value="Reg_chr_condens"/>
</dbReference>
<dbReference type="EMBL" id="KV453853">
    <property type="protein sequence ID" value="ODV85318.1"/>
    <property type="molecule type" value="Genomic_DNA"/>
</dbReference>
<dbReference type="PANTHER" id="PTHR47563:SF1">
    <property type="entry name" value="PROTEIN FMP25, MITOCHONDRIAL"/>
    <property type="match status" value="1"/>
</dbReference>
<sequence>EGQHSEFNQEEGHKTESSNEQSTDDETYAMAQRFQLIISGLGLLLGSVIAYEIYNNFTYIKKSIFGGPYDLSHFDEAYEEIKRKKSKKEQELEKQTFSITNPNDSSVPGLYICGNNEFGLVSEDPKVKFQTVFKRLEIFDKFLARDVALGQDCGALIDNKGDLYQWGEGFGGDSTKSTLKGHNLTKVAISNGVIYALSSKGEVLYLPESSALQKELTFKTKAWLGSKNTPFGQIALPKKVEDISSGEQHLVLLTSDGEVYTAATGLKPVEKSFGQFGIPSFSQFDTPPTPNEAHEVTLLNKYRENDSILSREIKQVAAGDYFTLCLDNLGYVWAFGKNTYGSVGKEVSYNTEIIPYPTRLELISNHYSKTDFPQCIGIGAGGDTAFATFVSSNIYHLFEKSIKGKKNLNIDTLTDSQSESVTYFAWGHGLKGELGVGHFVHGQPTPTKIQGLNSLKDYNEKSKQIETTGVKKWSNGKNHTLVTLSNNDVYAWGDNEFGQLGNGRRYRSGLPTTLPKLLEPGSNKKFDKTDVNNRLQMKETDQYEQVIVTGPLEHVDYHIFLLIDDFELQKLSSIPVTLNSSNTELQDYLLKISKKLENYKESLKSYDGEVNRLRNHAVIFTLELGNMWTTIWIKFNDSKFITITQVDSKPRQLGEISKNIKLALKLVISQLLDVPSIVYRFDYCMPSLEDENFSNETLVLLNTLQIIQGYSNFGFNLSVSNFQTDYNMLLQWSNTCHSLITSSTEDESPEPESKKKTPESAKKKDPSATEDKEAKKPKTKVRTQPKNKNFFSKQSQEELESFGPCYVTMDNLKEIRNTIDYDATKLRKIVEEFKSTYDDIQRRFYYKWVSDNLMSGLEDEKTFAFPMYGPTQIEFEIINSSEVVATKSLLQKLAKMGIYPNQQQMRQVSNARRWINQRFKYDSQSKTVHYLRDLEVVIPDYDDIPYIVLATHLHFGCLNNLATYNQVRRNWYISKKAVDFILKNCYKC</sequence>
<accession>A0A1E4T0R5</accession>
<organism evidence="5 6">
    <name type="scientific">[Candida] arabinofermentans NRRL YB-2248</name>
    <dbReference type="NCBI Taxonomy" id="983967"/>
    <lineage>
        <taxon>Eukaryota</taxon>
        <taxon>Fungi</taxon>
        <taxon>Dikarya</taxon>
        <taxon>Ascomycota</taxon>
        <taxon>Saccharomycotina</taxon>
        <taxon>Pichiomycetes</taxon>
        <taxon>Pichiales</taxon>
        <taxon>Pichiaceae</taxon>
        <taxon>Ogataea</taxon>
        <taxon>Ogataea/Candida clade</taxon>
    </lineage>
</organism>
<keyword evidence="4" id="KW-1133">Transmembrane helix</keyword>
<dbReference type="STRING" id="983967.A0A1E4T0R5"/>
<dbReference type="PANTHER" id="PTHR47563">
    <property type="entry name" value="PROTEIN FMP25, MITOCHONDRIAL"/>
    <property type="match status" value="1"/>
</dbReference>